<dbReference type="Pfam" id="PF13539">
    <property type="entry name" value="Peptidase_M15_4"/>
    <property type="match status" value="1"/>
</dbReference>
<dbReference type="Gene3D" id="3.30.1380.10">
    <property type="match status" value="1"/>
</dbReference>
<dbReference type="EMBL" id="BMQL01000003">
    <property type="protein sequence ID" value="GGQ98927.1"/>
    <property type="molecule type" value="Genomic_DNA"/>
</dbReference>
<evidence type="ECO:0000313" key="2">
    <source>
        <dbReference type="EMBL" id="GGQ98927.1"/>
    </source>
</evidence>
<protein>
    <recommendedName>
        <fullName evidence="1">Peptidase M15C domain-containing protein</fullName>
    </recommendedName>
</protein>
<dbReference type="SUPFAM" id="SSF55166">
    <property type="entry name" value="Hedgehog/DD-peptidase"/>
    <property type="match status" value="1"/>
</dbReference>
<dbReference type="AlphaFoldDB" id="A0A918C045"/>
<comment type="caution">
    <text evidence="2">The sequence shown here is derived from an EMBL/GenBank/DDBJ whole genome shotgun (WGS) entry which is preliminary data.</text>
</comment>
<dbReference type="InterPro" id="IPR039561">
    <property type="entry name" value="Peptidase_M15C"/>
</dbReference>
<dbReference type="RefSeq" id="WP_189088338.1">
    <property type="nucleotide sequence ID" value="NZ_BMQL01000003.1"/>
</dbReference>
<accession>A0A918C045</accession>
<gene>
    <name evidence="2" type="ORF">GCM10008957_09270</name>
</gene>
<dbReference type="GO" id="GO:0008233">
    <property type="term" value="F:peptidase activity"/>
    <property type="evidence" value="ECO:0007669"/>
    <property type="project" value="InterPro"/>
</dbReference>
<proteinExistence type="predicted"/>
<keyword evidence="3" id="KW-1185">Reference proteome</keyword>
<feature type="domain" description="Peptidase M15C" evidence="1">
    <location>
        <begin position="168"/>
        <end position="238"/>
    </location>
</feature>
<reference evidence="2" key="2">
    <citation type="submission" date="2020-09" db="EMBL/GenBank/DDBJ databases">
        <authorList>
            <person name="Sun Q."/>
            <person name="Ohkuma M."/>
        </authorList>
    </citation>
    <scope>NUCLEOTIDE SEQUENCE</scope>
    <source>
        <strain evidence="2">JCM 31311</strain>
    </source>
</reference>
<sequence length="245" mass="27386">MRRGLILGACLGVCASAQVSPTRLVTAYPAFLARLDGNTLLWKDDTSMPLTAGRVFTSPADRLDHPDLRELLRQPYPACTPLHAPAYAQDPGRARPAVFFGKMYGSSPAAVKAKLVVVNWFGQPLMFSRVNGAADALRAVEHELTAQPALRKYLTPSAGTYLWRVVAGSTRQSAHSWGIAIDLNTRYSAYWEWSGYREFQHGIPYANRVPQAVVWAFERHGFVWGGRWYHSDTMHFEYRPELSGC</sequence>
<evidence type="ECO:0000313" key="3">
    <source>
        <dbReference type="Proteomes" id="UP000603865"/>
    </source>
</evidence>
<dbReference type="InterPro" id="IPR009045">
    <property type="entry name" value="Zn_M74/Hedgehog-like"/>
</dbReference>
<name>A0A918C045_9DEIO</name>
<organism evidence="2 3">
    <name type="scientific">Deinococcus ruber</name>
    <dbReference type="NCBI Taxonomy" id="1848197"/>
    <lineage>
        <taxon>Bacteria</taxon>
        <taxon>Thermotogati</taxon>
        <taxon>Deinococcota</taxon>
        <taxon>Deinococci</taxon>
        <taxon>Deinococcales</taxon>
        <taxon>Deinococcaceae</taxon>
        <taxon>Deinococcus</taxon>
    </lineage>
</organism>
<evidence type="ECO:0000259" key="1">
    <source>
        <dbReference type="Pfam" id="PF13539"/>
    </source>
</evidence>
<reference evidence="2" key="1">
    <citation type="journal article" date="2014" name="Int. J. Syst. Evol. Microbiol.">
        <title>Complete genome sequence of Corynebacterium casei LMG S-19264T (=DSM 44701T), isolated from a smear-ripened cheese.</title>
        <authorList>
            <consortium name="US DOE Joint Genome Institute (JGI-PGF)"/>
            <person name="Walter F."/>
            <person name="Albersmeier A."/>
            <person name="Kalinowski J."/>
            <person name="Ruckert C."/>
        </authorList>
    </citation>
    <scope>NUCLEOTIDE SEQUENCE</scope>
    <source>
        <strain evidence="2">JCM 31311</strain>
    </source>
</reference>
<dbReference type="Proteomes" id="UP000603865">
    <property type="component" value="Unassembled WGS sequence"/>
</dbReference>